<dbReference type="Proteomes" id="UP001139447">
    <property type="component" value="Unassembled WGS sequence"/>
</dbReference>
<dbReference type="RefSeq" id="WP_243306737.1">
    <property type="nucleotide sequence ID" value="NZ_JALGBI010000001.1"/>
</dbReference>
<organism evidence="1 2">
    <name type="scientific">Variovorax terrae</name>
    <dbReference type="NCBI Taxonomy" id="2923278"/>
    <lineage>
        <taxon>Bacteria</taxon>
        <taxon>Pseudomonadati</taxon>
        <taxon>Pseudomonadota</taxon>
        <taxon>Betaproteobacteria</taxon>
        <taxon>Burkholderiales</taxon>
        <taxon>Comamonadaceae</taxon>
        <taxon>Variovorax</taxon>
    </lineage>
</organism>
<dbReference type="InterPro" id="IPR027417">
    <property type="entry name" value="P-loop_NTPase"/>
</dbReference>
<reference evidence="1" key="1">
    <citation type="submission" date="2022-03" db="EMBL/GenBank/DDBJ databases">
        <authorList>
            <person name="Woo C.Y."/>
        </authorList>
    </citation>
    <scope>NUCLEOTIDE SEQUENCE</scope>
    <source>
        <strain evidence="1">CYS-02</strain>
    </source>
</reference>
<dbReference type="EMBL" id="JALGBI010000001">
    <property type="protein sequence ID" value="MCJ0764168.1"/>
    <property type="molecule type" value="Genomic_DNA"/>
</dbReference>
<accession>A0A9X1W121</accession>
<dbReference type="AlphaFoldDB" id="A0A9X1W121"/>
<evidence type="ECO:0000313" key="1">
    <source>
        <dbReference type="EMBL" id="MCJ0764168.1"/>
    </source>
</evidence>
<evidence type="ECO:0000313" key="2">
    <source>
        <dbReference type="Proteomes" id="UP001139447"/>
    </source>
</evidence>
<dbReference type="Pfam" id="PF13481">
    <property type="entry name" value="AAA_25"/>
    <property type="match status" value="1"/>
</dbReference>
<keyword evidence="2" id="KW-1185">Reference proteome</keyword>
<protein>
    <submittedName>
        <fullName evidence="1">AAA family ATPase</fullName>
    </submittedName>
</protein>
<sequence length="436" mass="45940">MLTPTLTEKWAGLGAWSPLAALKRVGETKWLVDGIVPAGSINWMVAAPGSFKTFLALDMASCVAGGRAWHGRETDQAVVVYLAAEGGNDIHVRRAAIDLAAGDTGPLAIVQCRPRLDEAHGLASLLGYVNGAAGGPLGGLPFPEMHGVSGDLGRKYLTPDEIAHVDELEADEVTFDDAYDFIEKVGRPRYNAWDEAITLAYENCAHWGQFATNVFLVVDTYSQTSADDAKGTVSRYIKTLRDLQDKATALGGTVTVLVVDHTTKSGDSYMGSLAKEGDSDTMIEVDRPGDGYSVTVKCAKMKGGIPFAPIHLDMKPVALDGFTDALGRPLTSLVVTDGEQSHKVRAVAGADKDTSAAVVLTVLTSAGPCGKDTLKRHFLAHGANAGKNPATAARNFLRGLQNLKDEGVIAEQADGLIALAEGVDLPASDIGHHPLS</sequence>
<gene>
    <name evidence="1" type="ORF">MMF98_13215</name>
</gene>
<proteinExistence type="predicted"/>
<dbReference type="Gene3D" id="3.40.50.300">
    <property type="entry name" value="P-loop containing nucleotide triphosphate hydrolases"/>
    <property type="match status" value="1"/>
</dbReference>
<name>A0A9X1W121_9BURK</name>
<dbReference type="SUPFAM" id="SSF52540">
    <property type="entry name" value="P-loop containing nucleoside triphosphate hydrolases"/>
    <property type="match status" value="1"/>
</dbReference>
<comment type="caution">
    <text evidence="1">The sequence shown here is derived from an EMBL/GenBank/DDBJ whole genome shotgun (WGS) entry which is preliminary data.</text>
</comment>